<evidence type="ECO:0000256" key="2">
    <source>
        <dbReference type="ARBA" id="ARBA00007558"/>
    </source>
</evidence>
<comment type="caution">
    <text evidence="8">The sequence shown here is derived from an EMBL/GenBank/DDBJ whole genome shotgun (WGS) entry which is preliminary data.</text>
</comment>
<proteinExistence type="inferred from homology"/>
<dbReference type="Pfam" id="PF24160">
    <property type="entry name" value="UVB_sens_C"/>
    <property type="match status" value="1"/>
</dbReference>
<dbReference type="InterPro" id="IPR055412">
    <property type="entry name" value="UVB_sens_C"/>
</dbReference>
<evidence type="ECO:0000256" key="1">
    <source>
        <dbReference type="ARBA" id="ARBA00004370"/>
    </source>
</evidence>
<evidence type="ECO:0000256" key="4">
    <source>
        <dbReference type="ARBA" id="ARBA00022989"/>
    </source>
</evidence>
<evidence type="ECO:0000256" key="5">
    <source>
        <dbReference type="ARBA" id="ARBA00023136"/>
    </source>
</evidence>
<dbReference type="Proteomes" id="UP000813824">
    <property type="component" value="Unassembled WGS sequence"/>
</dbReference>
<dbReference type="Pfam" id="PF04884">
    <property type="entry name" value="UVB_sens_prot"/>
    <property type="match status" value="1"/>
</dbReference>
<gene>
    <name evidence="8" type="ORF">BXZ70DRAFT_936769</name>
</gene>
<dbReference type="EMBL" id="JAEVFJ010000014">
    <property type="protein sequence ID" value="KAH8100958.1"/>
    <property type="molecule type" value="Genomic_DNA"/>
</dbReference>
<reference evidence="8" key="1">
    <citation type="journal article" date="2021" name="New Phytol.">
        <title>Evolutionary innovations through gain and loss of genes in the ectomycorrhizal Boletales.</title>
        <authorList>
            <person name="Wu G."/>
            <person name="Miyauchi S."/>
            <person name="Morin E."/>
            <person name="Kuo A."/>
            <person name="Drula E."/>
            <person name="Varga T."/>
            <person name="Kohler A."/>
            <person name="Feng B."/>
            <person name="Cao Y."/>
            <person name="Lipzen A."/>
            <person name="Daum C."/>
            <person name="Hundley H."/>
            <person name="Pangilinan J."/>
            <person name="Johnson J."/>
            <person name="Barry K."/>
            <person name="LaButti K."/>
            <person name="Ng V."/>
            <person name="Ahrendt S."/>
            <person name="Min B."/>
            <person name="Choi I.G."/>
            <person name="Park H."/>
            <person name="Plett J.M."/>
            <person name="Magnuson J."/>
            <person name="Spatafora J.W."/>
            <person name="Nagy L.G."/>
            <person name="Henrissat B."/>
            <person name="Grigoriev I.V."/>
            <person name="Yang Z.L."/>
            <person name="Xu J."/>
            <person name="Martin F.M."/>
        </authorList>
    </citation>
    <scope>NUCLEOTIDE SEQUENCE</scope>
    <source>
        <strain evidence="8">KKN 215</strain>
    </source>
</reference>
<organism evidence="8 9">
    <name type="scientific">Cristinia sonorae</name>
    <dbReference type="NCBI Taxonomy" id="1940300"/>
    <lineage>
        <taxon>Eukaryota</taxon>
        <taxon>Fungi</taxon>
        <taxon>Dikarya</taxon>
        <taxon>Basidiomycota</taxon>
        <taxon>Agaricomycotina</taxon>
        <taxon>Agaricomycetes</taxon>
        <taxon>Agaricomycetidae</taxon>
        <taxon>Agaricales</taxon>
        <taxon>Pleurotineae</taxon>
        <taxon>Stephanosporaceae</taxon>
        <taxon>Cristinia</taxon>
    </lineage>
</organism>
<dbReference type="AlphaFoldDB" id="A0A8K0UQ50"/>
<dbReference type="InterPro" id="IPR054549">
    <property type="entry name" value="UVB_sens_RUS_dom"/>
</dbReference>
<sequence length="519" mass="57440">MFRSVSLQRTFPRTRCSRPPSYPPLLLRYNSSNAPRPPSLVPDSSITKPRPFVVEHVDGREHHLSWSPEGGITKEWRDAGSELASREASGGTGNAISTAVSGTLGGLTAWFRQMFLPTNYPQSVHRSYAAYHILQIFENTLGTLVSVLCNQALLSSVGVSAEGSIFGAVAVQWIIKDGAGEFAKLFFIRKCSSYFDSHPKTINLLGETSVALGSGLQIASLLVSPSPANFLLCAAGGNIFKLVGNAIWFTTHIKFVRYFSRQGNTGDVAAKEESQASIGQLLGYSAGIGLLTLSHSPAYLYSIFFLAVPVSLGITTWMLKLATFELLTLPRLSVLSRGFVSGKEGGEREMKTLAEVDSEGSTGLFGEFYKRKHDKFLTLAPRVEDILTRNNAEVLTRWNTCADAFHNERYLLYPSSSRSRPHINIFFDPLATTDDMLRSILHAARLRHILLSTSQTTSHSRLPSLPPSMPGLDSALASTREWTNENFDEFKRKLDQCGWRTDEICFADHGRRVSWRRHT</sequence>
<dbReference type="GO" id="GO:0016020">
    <property type="term" value="C:membrane"/>
    <property type="evidence" value="ECO:0007669"/>
    <property type="project" value="UniProtKB-SubCell"/>
</dbReference>
<dbReference type="PANTHER" id="PTHR12770">
    <property type="entry name" value="RUS1 FAMILY PROTEIN C16ORF58"/>
    <property type="match status" value="1"/>
</dbReference>
<keyword evidence="5" id="KW-0472">Membrane</keyword>
<keyword evidence="3" id="KW-0812">Transmembrane</keyword>
<dbReference type="OrthoDB" id="19606at2759"/>
<evidence type="ECO:0000313" key="8">
    <source>
        <dbReference type="EMBL" id="KAH8100958.1"/>
    </source>
</evidence>
<keyword evidence="4" id="KW-1133">Transmembrane helix</keyword>
<keyword evidence="9" id="KW-1185">Reference proteome</keyword>
<protein>
    <submittedName>
        <fullName evidence="8">DUF647-domain-containing protein</fullName>
    </submittedName>
</protein>
<evidence type="ECO:0000313" key="9">
    <source>
        <dbReference type="Proteomes" id="UP000813824"/>
    </source>
</evidence>
<name>A0A8K0UQ50_9AGAR</name>
<accession>A0A8K0UQ50</accession>
<feature type="domain" description="Protein root UVB sensitive/RUS" evidence="6">
    <location>
        <begin position="109"/>
        <end position="340"/>
    </location>
</feature>
<evidence type="ECO:0000256" key="3">
    <source>
        <dbReference type="ARBA" id="ARBA00022692"/>
    </source>
</evidence>
<comment type="similarity">
    <text evidence="2">Belongs to the RUS1 family.</text>
</comment>
<dbReference type="InterPro" id="IPR006968">
    <property type="entry name" value="RUS_fam"/>
</dbReference>
<feature type="domain" description="Root UVB sensitive protein C-terminal" evidence="7">
    <location>
        <begin position="406"/>
        <end position="509"/>
    </location>
</feature>
<comment type="subcellular location">
    <subcellularLocation>
        <location evidence="1">Membrane</location>
    </subcellularLocation>
</comment>
<evidence type="ECO:0000259" key="7">
    <source>
        <dbReference type="Pfam" id="PF24160"/>
    </source>
</evidence>
<dbReference type="PANTHER" id="PTHR12770:SF31">
    <property type="entry name" value="RUS FAMILY MEMBER 1"/>
    <property type="match status" value="1"/>
</dbReference>
<evidence type="ECO:0000259" key="6">
    <source>
        <dbReference type="Pfam" id="PF04884"/>
    </source>
</evidence>